<dbReference type="GO" id="GO:0005829">
    <property type="term" value="C:cytosol"/>
    <property type="evidence" value="ECO:0007669"/>
    <property type="project" value="TreeGrafter"/>
</dbReference>
<dbReference type="InterPro" id="IPR036412">
    <property type="entry name" value="HAD-like_sf"/>
</dbReference>
<dbReference type="Pfam" id="PF08282">
    <property type="entry name" value="Hydrolase_3"/>
    <property type="match status" value="1"/>
</dbReference>
<dbReference type="AlphaFoldDB" id="A0A939IUN9"/>
<organism evidence="1 2">
    <name type="scientific">Microbacterium esteraromaticum</name>
    <dbReference type="NCBI Taxonomy" id="57043"/>
    <lineage>
        <taxon>Bacteria</taxon>
        <taxon>Bacillati</taxon>
        <taxon>Actinomycetota</taxon>
        <taxon>Actinomycetes</taxon>
        <taxon>Micrococcales</taxon>
        <taxon>Microbacteriaceae</taxon>
        <taxon>Microbacterium</taxon>
    </lineage>
</organism>
<dbReference type="GO" id="GO:0016791">
    <property type="term" value="F:phosphatase activity"/>
    <property type="evidence" value="ECO:0007669"/>
    <property type="project" value="TreeGrafter"/>
</dbReference>
<dbReference type="SUPFAM" id="SSF56784">
    <property type="entry name" value="HAD-like"/>
    <property type="match status" value="1"/>
</dbReference>
<dbReference type="InterPro" id="IPR023214">
    <property type="entry name" value="HAD_sf"/>
</dbReference>
<dbReference type="RefSeq" id="WP_206822637.1">
    <property type="nucleotide sequence ID" value="NZ_CP063379.1"/>
</dbReference>
<reference evidence="1" key="1">
    <citation type="submission" date="2020-12" db="EMBL/GenBank/DDBJ databases">
        <title>PHA producing bacteria isolated from mangrove.</title>
        <authorList>
            <person name="Zheng W."/>
            <person name="Yu S."/>
            <person name="Huang Y."/>
        </authorList>
    </citation>
    <scope>NUCLEOTIDE SEQUENCE</scope>
    <source>
        <strain evidence="1">GN8-5</strain>
    </source>
</reference>
<protein>
    <submittedName>
        <fullName evidence="1">HAD family phosphatase</fullName>
    </submittedName>
</protein>
<evidence type="ECO:0000313" key="1">
    <source>
        <dbReference type="EMBL" id="MBN8204833.1"/>
    </source>
</evidence>
<comment type="caution">
    <text evidence="1">The sequence shown here is derived from an EMBL/GenBank/DDBJ whole genome shotgun (WGS) entry which is preliminary data.</text>
</comment>
<name>A0A939IUN9_9MICO</name>
<evidence type="ECO:0000313" key="2">
    <source>
        <dbReference type="Proteomes" id="UP000664385"/>
    </source>
</evidence>
<gene>
    <name evidence="1" type="ORF">JF543_02535</name>
</gene>
<dbReference type="PANTHER" id="PTHR10000:SF8">
    <property type="entry name" value="HAD SUPERFAMILY HYDROLASE-LIKE, TYPE 3"/>
    <property type="match status" value="1"/>
</dbReference>
<dbReference type="Proteomes" id="UP000664385">
    <property type="component" value="Unassembled WGS sequence"/>
</dbReference>
<dbReference type="InterPro" id="IPR006379">
    <property type="entry name" value="HAD-SF_hydro_IIB"/>
</dbReference>
<accession>A0A939IUN9</accession>
<dbReference type="PANTHER" id="PTHR10000">
    <property type="entry name" value="PHOSPHOSERINE PHOSPHATASE"/>
    <property type="match status" value="1"/>
</dbReference>
<dbReference type="EMBL" id="JAEMWU010000001">
    <property type="protein sequence ID" value="MBN8204833.1"/>
    <property type="molecule type" value="Genomic_DNA"/>
</dbReference>
<dbReference type="NCBIfam" id="TIGR01484">
    <property type="entry name" value="HAD-SF-IIB"/>
    <property type="match status" value="1"/>
</dbReference>
<sequence length="259" mass="27187">MLIATDLDGTLIPNAGTTVRAFTAGVLERLDRQGVPVVFVTGRPLRWLEGLWPHVGAHGVAIASNGAITFNVPGREVTHLAGITPTDGLELCRHIADEMTGAQFAIECVDGIRLDPTYPASARGGAAPRRAALTDIWDAPAAKLLVRHPDLAGDEFTSRLSDVVGDRATVTWSVQGLAEISAPGVTKASALARLCDDLGVPSAQVLAFGDMPNDIPMLQWAGTAYAVADAHPSVQAIAHRIVPTCAEEGVAQTLDRLIP</sequence>
<dbReference type="Gene3D" id="3.30.1240.10">
    <property type="match status" value="1"/>
</dbReference>
<dbReference type="GO" id="GO:0000287">
    <property type="term" value="F:magnesium ion binding"/>
    <property type="evidence" value="ECO:0007669"/>
    <property type="project" value="TreeGrafter"/>
</dbReference>
<proteinExistence type="predicted"/>
<dbReference type="Gene3D" id="3.40.50.1000">
    <property type="entry name" value="HAD superfamily/HAD-like"/>
    <property type="match status" value="1"/>
</dbReference>